<dbReference type="PANTHER" id="PTHR24330">
    <property type="entry name" value="HOMEOBOX PROTEIN BARH-LIKE"/>
    <property type="match status" value="1"/>
</dbReference>
<dbReference type="PANTHER" id="PTHR24330:SF19">
    <property type="entry name" value="MEDIATOR OF RNA POLYMERASE II TRANSCRIPTION SUBUNIT 29"/>
    <property type="match status" value="1"/>
</dbReference>
<gene>
    <name evidence="2" type="ORF">D6D10_08391</name>
</gene>
<name>A0A4S9EDB5_AURPU</name>
<dbReference type="AlphaFoldDB" id="A0A4S9EDB5"/>
<evidence type="ECO:0000313" key="3">
    <source>
        <dbReference type="Proteomes" id="UP000308953"/>
    </source>
</evidence>
<feature type="compositionally biased region" description="Low complexity" evidence="1">
    <location>
        <begin position="280"/>
        <end position="290"/>
    </location>
</feature>
<dbReference type="InterPro" id="IPR052145">
    <property type="entry name" value="Mediator/Homeobox_domain"/>
</dbReference>
<protein>
    <submittedName>
        <fullName evidence="2">Uncharacterized protein</fullName>
    </submittedName>
</protein>
<accession>A0A4S9EDB5</accession>
<feature type="region of interest" description="Disordered" evidence="1">
    <location>
        <begin position="1"/>
        <end position="52"/>
    </location>
</feature>
<feature type="compositionally biased region" description="Low complexity" evidence="1">
    <location>
        <begin position="298"/>
        <end position="326"/>
    </location>
</feature>
<dbReference type="EMBL" id="QZAV01000283">
    <property type="protein sequence ID" value="THX31433.1"/>
    <property type="molecule type" value="Genomic_DNA"/>
</dbReference>
<evidence type="ECO:0000313" key="2">
    <source>
        <dbReference type="EMBL" id="THX31433.1"/>
    </source>
</evidence>
<dbReference type="Proteomes" id="UP000308953">
    <property type="component" value="Unassembled WGS sequence"/>
</dbReference>
<sequence>MDFDDQLIAQLNAPEHRTPTPPPPPQDATTASTPPTNPTTTPSLPRPTMTAKDGESYYIKPIPSGLRAPSLSSLMQLCHTHTLHHGFDVVKKAGVKPTSSKNGKKTIVPNAAYYKWHITCVLGGKPKNTRHLTEEQRRRDKGSLKMGCPSRVWAWAVERGQPDGAWEIRWGDTDPALHNHPPVDVRTLPNHRRRAREVGGVAEAIKEIAASGVGRKEGLQKLRSLYPDGLFSEKDVANELQKYKLQLKQQKAAEEEEQGGGGEGDEDQEEDMEDVDEAEMQLQQQLQVQTQRDHQHQLQRLQQQQPQMQQPSMQHQSQMQQQPQHQHQQHQHIFTPGVPGYW</sequence>
<organism evidence="2 3">
    <name type="scientific">Aureobasidium pullulans</name>
    <name type="common">Black yeast</name>
    <name type="synonym">Pullularia pullulans</name>
    <dbReference type="NCBI Taxonomy" id="5580"/>
    <lineage>
        <taxon>Eukaryota</taxon>
        <taxon>Fungi</taxon>
        <taxon>Dikarya</taxon>
        <taxon>Ascomycota</taxon>
        <taxon>Pezizomycotina</taxon>
        <taxon>Dothideomycetes</taxon>
        <taxon>Dothideomycetidae</taxon>
        <taxon>Dothideales</taxon>
        <taxon>Saccotheciaceae</taxon>
        <taxon>Aureobasidium</taxon>
    </lineage>
</organism>
<evidence type="ECO:0000256" key="1">
    <source>
        <dbReference type="SAM" id="MobiDB-lite"/>
    </source>
</evidence>
<reference evidence="2 3" key="1">
    <citation type="submission" date="2018-10" db="EMBL/GenBank/DDBJ databases">
        <title>Fifty Aureobasidium pullulans genomes reveal a recombining polyextremotolerant generalist.</title>
        <authorList>
            <person name="Gostincar C."/>
            <person name="Turk M."/>
            <person name="Zajc J."/>
            <person name="Gunde-Cimerman N."/>
        </authorList>
    </citation>
    <scope>NUCLEOTIDE SEQUENCE [LARGE SCALE GENOMIC DNA]</scope>
    <source>
        <strain evidence="2 3">EXF-9785</strain>
    </source>
</reference>
<proteinExistence type="predicted"/>
<comment type="caution">
    <text evidence="2">The sequence shown here is derived from an EMBL/GenBank/DDBJ whole genome shotgun (WGS) entry which is preliminary data.</text>
</comment>
<feature type="region of interest" description="Disordered" evidence="1">
    <location>
        <begin position="247"/>
        <end position="342"/>
    </location>
</feature>
<feature type="compositionally biased region" description="Low complexity" evidence="1">
    <location>
        <begin position="27"/>
        <end position="50"/>
    </location>
</feature>
<feature type="compositionally biased region" description="Acidic residues" evidence="1">
    <location>
        <begin position="254"/>
        <end position="279"/>
    </location>
</feature>